<keyword evidence="6" id="KW-0143">Chaperone</keyword>
<keyword evidence="3" id="KW-0677">Repeat</keyword>
<organism evidence="8 9">
    <name type="scientific">Candidatus Scybalocola faecigallinarum</name>
    <dbReference type="NCBI Taxonomy" id="2840941"/>
    <lineage>
        <taxon>Bacteria</taxon>
        <taxon>Bacillati</taxon>
        <taxon>Bacillota</taxon>
        <taxon>Clostridia</taxon>
        <taxon>Lachnospirales</taxon>
        <taxon>Lachnospiraceae</taxon>
        <taxon>Lachnospiraceae incertae sedis</taxon>
        <taxon>Candidatus Scybalocola (ex Gilroy et al. 2021)</taxon>
    </lineage>
</organism>
<dbReference type="FunFam" id="2.60.260.20:FF:000005">
    <property type="entry name" value="Chaperone protein dnaJ 1, mitochondrial"/>
    <property type="match status" value="1"/>
</dbReference>
<dbReference type="InterPro" id="IPR036869">
    <property type="entry name" value="J_dom_sf"/>
</dbReference>
<dbReference type="AlphaFoldDB" id="A0A9D1JPN6"/>
<evidence type="ECO:0000256" key="6">
    <source>
        <dbReference type="ARBA" id="ARBA00023186"/>
    </source>
</evidence>
<gene>
    <name evidence="8" type="ORF">IAB46_02140</name>
</gene>
<dbReference type="FunFam" id="1.10.287.110:FF:000034">
    <property type="entry name" value="Chaperone protein DnaJ"/>
    <property type="match status" value="1"/>
</dbReference>
<comment type="caution">
    <text evidence="8">The sequence shown here is derived from an EMBL/GenBank/DDBJ whole genome shotgun (WGS) entry which is preliminary data.</text>
</comment>
<accession>A0A9D1JPN6</accession>
<dbReference type="Pfam" id="PF00226">
    <property type="entry name" value="DnaJ"/>
    <property type="match status" value="1"/>
</dbReference>
<protein>
    <submittedName>
        <fullName evidence="8">DnaJ domain-containing protein</fullName>
    </submittedName>
</protein>
<dbReference type="Gene3D" id="1.10.287.110">
    <property type="entry name" value="DnaJ domain"/>
    <property type="match status" value="1"/>
</dbReference>
<dbReference type="InterPro" id="IPR008971">
    <property type="entry name" value="HSP40/DnaJ_pept-bd"/>
</dbReference>
<dbReference type="EMBL" id="DVIT01000011">
    <property type="protein sequence ID" value="HIS46351.1"/>
    <property type="molecule type" value="Genomic_DNA"/>
</dbReference>
<dbReference type="InterPro" id="IPR002939">
    <property type="entry name" value="DnaJ_C"/>
</dbReference>
<dbReference type="GO" id="GO:0005737">
    <property type="term" value="C:cytoplasm"/>
    <property type="evidence" value="ECO:0007669"/>
    <property type="project" value="TreeGrafter"/>
</dbReference>
<dbReference type="GO" id="GO:0042026">
    <property type="term" value="P:protein refolding"/>
    <property type="evidence" value="ECO:0007669"/>
    <property type="project" value="TreeGrafter"/>
</dbReference>
<dbReference type="Proteomes" id="UP000823927">
    <property type="component" value="Unassembled WGS sequence"/>
</dbReference>
<evidence type="ECO:0000256" key="3">
    <source>
        <dbReference type="ARBA" id="ARBA00022737"/>
    </source>
</evidence>
<evidence type="ECO:0000256" key="1">
    <source>
        <dbReference type="ARBA" id="ARBA00022705"/>
    </source>
</evidence>
<dbReference type="PRINTS" id="PR00625">
    <property type="entry name" value="JDOMAIN"/>
</dbReference>
<dbReference type="PROSITE" id="PS50076">
    <property type="entry name" value="DNAJ_2"/>
    <property type="match status" value="1"/>
</dbReference>
<evidence type="ECO:0000313" key="8">
    <source>
        <dbReference type="EMBL" id="HIS46351.1"/>
    </source>
</evidence>
<keyword evidence="4" id="KW-0863">Zinc-finger</keyword>
<dbReference type="PANTHER" id="PTHR43096:SF52">
    <property type="entry name" value="DNAJ HOMOLOG 1, MITOCHONDRIAL-RELATED"/>
    <property type="match status" value="1"/>
</dbReference>
<dbReference type="GO" id="GO:0006260">
    <property type="term" value="P:DNA replication"/>
    <property type="evidence" value="ECO:0007669"/>
    <property type="project" value="UniProtKB-KW"/>
</dbReference>
<keyword evidence="2" id="KW-0479">Metal-binding</keyword>
<evidence type="ECO:0000256" key="5">
    <source>
        <dbReference type="ARBA" id="ARBA00022833"/>
    </source>
</evidence>
<dbReference type="PROSITE" id="PS00636">
    <property type="entry name" value="DNAJ_1"/>
    <property type="match status" value="1"/>
</dbReference>
<dbReference type="SUPFAM" id="SSF46565">
    <property type="entry name" value="Chaperone J-domain"/>
    <property type="match status" value="1"/>
</dbReference>
<dbReference type="InterPro" id="IPR001623">
    <property type="entry name" value="DnaJ_domain"/>
</dbReference>
<dbReference type="GO" id="GO:0008270">
    <property type="term" value="F:zinc ion binding"/>
    <property type="evidence" value="ECO:0007669"/>
    <property type="project" value="UniProtKB-KW"/>
</dbReference>
<evidence type="ECO:0000256" key="4">
    <source>
        <dbReference type="ARBA" id="ARBA00022771"/>
    </source>
</evidence>
<dbReference type="PANTHER" id="PTHR43096">
    <property type="entry name" value="DNAJ HOMOLOG 1, MITOCHONDRIAL-RELATED"/>
    <property type="match status" value="1"/>
</dbReference>
<dbReference type="Pfam" id="PF01556">
    <property type="entry name" value="DnaJ_C"/>
    <property type="match status" value="1"/>
</dbReference>
<sequence length="338" mass="36664">MESKRDYYEVLGVSKTADEAAIKKAYRKLAKKYHPDTNAGDAHAEQMFKEITEAYSVLSDPQKRKLYDQFGHAAFDGTGPDPSAAGGYYGGNSQGGYQTWHFEGQDMDDIFGDIFGDFFHGNSSTGRRSQSFHFNSGSGFGSQDFGGRGFDGGSFRSRGQDMNAQITVSFDDAAFGCDKVIRLQDERGSVQSLQIHIPAGIDDGKTIRLRGKGAPGAGGLEPGDLLIKVNVETRPDFSRKGMDVYSTIQIPFTTAVFGGEVTVPTLKGQVRCNIKAGTQSGSKIRLKGKGIVSMSDPSQYGDQYVTVQIQVPRYLSPEAQQKLKEFEAACKKSGFSAA</sequence>
<dbReference type="CDD" id="cd06257">
    <property type="entry name" value="DnaJ"/>
    <property type="match status" value="1"/>
</dbReference>
<dbReference type="SUPFAM" id="SSF49493">
    <property type="entry name" value="HSP40/DnaJ peptide-binding domain"/>
    <property type="match status" value="2"/>
</dbReference>
<evidence type="ECO:0000313" key="9">
    <source>
        <dbReference type="Proteomes" id="UP000823927"/>
    </source>
</evidence>
<keyword evidence="1" id="KW-0235">DNA replication</keyword>
<reference evidence="8" key="1">
    <citation type="submission" date="2020-10" db="EMBL/GenBank/DDBJ databases">
        <authorList>
            <person name="Gilroy R."/>
        </authorList>
    </citation>
    <scope>NUCLEOTIDE SEQUENCE</scope>
    <source>
        <strain evidence="8">CHK178-757</strain>
    </source>
</reference>
<feature type="domain" description="J" evidence="7">
    <location>
        <begin position="6"/>
        <end position="71"/>
    </location>
</feature>
<dbReference type="GO" id="GO:0051082">
    <property type="term" value="F:unfolded protein binding"/>
    <property type="evidence" value="ECO:0007669"/>
    <property type="project" value="InterPro"/>
</dbReference>
<dbReference type="InterPro" id="IPR018253">
    <property type="entry name" value="DnaJ_domain_CS"/>
</dbReference>
<dbReference type="Gene3D" id="2.60.260.20">
    <property type="entry name" value="Urease metallochaperone UreE, N-terminal domain"/>
    <property type="match status" value="2"/>
</dbReference>
<dbReference type="SMART" id="SM00271">
    <property type="entry name" value="DnaJ"/>
    <property type="match status" value="1"/>
</dbReference>
<reference evidence="8" key="2">
    <citation type="journal article" date="2021" name="PeerJ">
        <title>Extensive microbial diversity within the chicken gut microbiome revealed by metagenomics and culture.</title>
        <authorList>
            <person name="Gilroy R."/>
            <person name="Ravi A."/>
            <person name="Getino M."/>
            <person name="Pursley I."/>
            <person name="Horton D.L."/>
            <person name="Alikhan N.F."/>
            <person name="Baker D."/>
            <person name="Gharbi K."/>
            <person name="Hall N."/>
            <person name="Watson M."/>
            <person name="Adriaenssens E.M."/>
            <person name="Foster-Nyarko E."/>
            <person name="Jarju S."/>
            <person name="Secka A."/>
            <person name="Antonio M."/>
            <person name="Oren A."/>
            <person name="Chaudhuri R.R."/>
            <person name="La Ragione R."/>
            <person name="Hildebrand F."/>
            <person name="Pallen M.J."/>
        </authorList>
    </citation>
    <scope>NUCLEOTIDE SEQUENCE</scope>
    <source>
        <strain evidence="8">CHK178-757</strain>
    </source>
</reference>
<proteinExistence type="predicted"/>
<name>A0A9D1JPN6_9FIRM</name>
<keyword evidence="5" id="KW-0862">Zinc</keyword>
<dbReference type="CDD" id="cd10747">
    <property type="entry name" value="DnaJ_C"/>
    <property type="match status" value="1"/>
</dbReference>
<evidence type="ECO:0000259" key="7">
    <source>
        <dbReference type="PROSITE" id="PS50076"/>
    </source>
</evidence>
<evidence type="ECO:0000256" key="2">
    <source>
        <dbReference type="ARBA" id="ARBA00022723"/>
    </source>
</evidence>